<feature type="binding site" evidence="12">
    <location>
        <begin position="212"/>
        <end position="217"/>
    </location>
    <ligand>
        <name>ATP</name>
        <dbReference type="ChEBI" id="CHEBI:30616"/>
    </ligand>
</feature>
<comment type="pathway">
    <text evidence="12">Carbohydrate metabolism; D-ribose degradation; D-ribose 5-phosphate from beta-D-ribopyranose: step 2/2.</text>
</comment>
<evidence type="ECO:0000256" key="5">
    <source>
        <dbReference type="ARBA" id="ARBA00022723"/>
    </source>
</evidence>
<keyword evidence="7 12" id="KW-0418">Kinase</keyword>
<keyword evidence="5 12" id="KW-0479">Metal-binding</keyword>
<dbReference type="GO" id="GO:0004747">
    <property type="term" value="F:ribokinase activity"/>
    <property type="evidence" value="ECO:0007669"/>
    <property type="project" value="UniProtKB-UniRule"/>
</dbReference>
<dbReference type="EC" id="2.7.1.15" evidence="2 12"/>
<evidence type="ECO:0000256" key="2">
    <source>
        <dbReference type="ARBA" id="ARBA00012035"/>
    </source>
</evidence>
<dbReference type="PRINTS" id="PR00990">
    <property type="entry name" value="RIBOKINASE"/>
</dbReference>
<dbReference type="PROSITE" id="PS00583">
    <property type="entry name" value="PFKB_KINASES_1"/>
    <property type="match status" value="1"/>
</dbReference>
<dbReference type="InterPro" id="IPR002139">
    <property type="entry name" value="Ribo/fructo_kinase"/>
</dbReference>
<sequence>MFLVLGNATIDESMAVEAWPAPGQTVVVGTPARDIGGKGANQALVLARTGAPVRFVAPIGRDAEGDWVASRHAEAGLDTSSLIRVDAPTDRSLIFVARDGENAIASTVAAARSIDPDAARAALAGLGAGDTMLLQGNLTGEATMAALEEARARGVATVLNPSPMQAGFPAMLPLVDLLVLNESEGVQLGGSGEPETIAAALAARSGGIVVLTLGGRGAIVRGPDVRAVVPARTVPVVDTTGAGDTFAGVLIGALWHRRLPVAAAVAAASVAASLTVQRKGTLAAFPSRAEVEAIFAAN</sequence>
<dbReference type="PANTHER" id="PTHR10584:SF166">
    <property type="entry name" value="RIBOKINASE"/>
    <property type="match status" value="1"/>
</dbReference>
<comment type="similarity">
    <text evidence="1">Belongs to the carbohydrate kinase pfkB family.</text>
</comment>
<dbReference type="Proteomes" id="UP000553963">
    <property type="component" value="Unassembled WGS sequence"/>
</dbReference>
<evidence type="ECO:0000313" key="15">
    <source>
        <dbReference type="Proteomes" id="UP000553963"/>
    </source>
</evidence>
<feature type="binding site" evidence="12">
    <location>
        <position position="278"/>
    </location>
    <ligand>
        <name>K(+)</name>
        <dbReference type="ChEBI" id="CHEBI:29103"/>
    </ligand>
</feature>
<dbReference type="HAMAP" id="MF_01987">
    <property type="entry name" value="Ribokinase"/>
    <property type="match status" value="1"/>
</dbReference>
<reference evidence="14 15" key="1">
    <citation type="submission" date="2020-08" db="EMBL/GenBank/DDBJ databases">
        <title>Genomic Encyclopedia of Type Strains, Phase IV (KMG-IV): sequencing the most valuable type-strain genomes for metagenomic binning, comparative biology and taxonomic classification.</title>
        <authorList>
            <person name="Goeker M."/>
        </authorList>
    </citation>
    <scope>NUCLEOTIDE SEQUENCE [LARGE SCALE GENOMIC DNA]</scope>
    <source>
        <strain evidence="14 15">DSM 25966</strain>
    </source>
</reference>
<dbReference type="InterPro" id="IPR011877">
    <property type="entry name" value="Ribokinase"/>
</dbReference>
<dbReference type="AlphaFoldDB" id="A0A840AX82"/>
<feature type="binding site" evidence="12">
    <location>
        <position position="280"/>
    </location>
    <ligand>
        <name>K(+)</name>
        <dbReference type="ChEBI" id="CHEBI:29103"/>
    </ligand>
</feature>
<protein>
    <recommendedName>
        <fullName evidence="3 12">Ribokinase</fullName>
        <shortName evidence="12">RK</shortName>
        <ecNumber evidence="2 12">2.7.1.15</ecNumber>
    </recommendedName>
</protein>
<keyword evidence="9 12" id="KW-0460">Magnesium</keyword>
<feature type="active site" description="Proton acceptor" evidence="12">
    <location>
        <position position="244"/>
    </location>
</feature>
<dbReference type="SUPFAM" id="SSF53613">
    <property type="entry name" value="Ribokinase-like"/>
    <property type="match status" value="1"/>
</dbReference>
<comment type="activity regulation">
    <text evidence="12">Activated by a monovalent cation that binds near, but not in, the active site. The most likely occupant of the site in vivo is potassium. Ion binding induces a conformational change that may alter substrate affinity.</text>
</comment>
<feature type="binding site" evidence="12">
    <location>
        <position position="238"/>
    </location>
    <ligand>
        <name>K(+)</name>
        <dbReference type="ChEBI" id="CHEBI:29103"/>
    </ligand>
</feature>
<evidence type="ECO:0000256" key="4">
    <source>
        <dbReference type="ARBA" id="ARBA00022679"/>
    </source>
</evidence>
<keyword evidence="11 12" id="KW-0119">Carbohydrate metabolism</keyword>
<dbReference type="UniPathway" id="UPA00916">
    <property type="reaction ID" value="UER00889"/>
</dbReference>
<keyword evidence="4 12" id="KW-0808">Transferase</keyword>
<evidence type="ECO:0000256" key="6">
    <source>
        <dbReference type="ARBA" id="ARBA00022741"/>
    </source>
</evidence>
<gene>
    <name evidence="12" type="primary">rbsK</name>
    <name evidence="14" type="ORF">GGR25_004474</name>
</gene>
<accession>A0A840AX82</accession>
<comment type="caution">
    <text evidence="12">Lacks conserved residue(s) required for the propagation of feature annotation.</text>
</comment>
<dbReference type="InterPro" id="IPR002173">
    <property type="entry name" value="Carboh/pur_kinase_PfkB_CS"/>
</dbReference>
<dbReference type="Gene3D" id="3.40.1190.20">
    <property type="match status" value="1"/>
</dbReference>
<feature type="binding site" evidence="12">
    <location>
        <position position="240"/>
    </location>
    <ligand>
        <name>K(+)</name>
        <dbReference type="ChEBI" id="CHEBI:29103"/>
    </ligand>
</feature>
<proteinExistence type="inferred from homology"/>
<keyword evidence="10 12" id="KW-0630">Potassium</keyword>
<keyword evidence="6 12" id="KW-0547">Nucleotide-binding</keyword>
<keyword evidence="12" id="KW-0963">Cytoplasm</keyword>
<evidence type="ECO:0000256" key="11">
    <source>
        <dbReference type="ARBA" id="ARBA00023277"/>
    </source>
</evidence>
<dbReference type="GO" id="GO:0019303">
    <property type="term" value="P:D-ribose catabolic process"/>
    <property type="evidence" value="ECO:0007669"/>
    <property type="project" value="UniProtKB-UniRule"/>
</dbReference>
<dbReference type="Pfam" id="PF00294">
    <property type="entry name" value="PfkB"/>
    <property type="match status" value="1"/>
</dbReference>
<evidence type="ECO:0000313" key="14">
    <source>
        <dbReference type="EMBL" id="MBB3933401.1"/>
    </source>
</evidence>
<dbReference type="GO" id="GO:0005524">
    <property type="term" value="F:ATP binding"/>
    <property type="evidence" value="ECO:0007669"/>
    <property type="project" value="UniProtKB-UniRule"/>
</dbReference>
<dbReference type="EMBL" id="JACIDS010000006">
    <property type="protein sequence ID" value="MBB3933401.1"/>
    <property type="molecule type" value="Genomic_DNA"/>
</dbReference>
<dbReference type="PANTHER" id="PTHR10584">
    <property type="entry name" value="SUGAR KINASE"/>
    <property type="match status" value="1"/>
</dbReference>
<evidence type="ECO:0000256" key="7">
    <source>
        <dbReference type="ARBA" id="ARBA00022777"/>
    </source>
</evidence>
<evidence type="ECO:0000259" key="13">
    <source>
        <dbReference type="Pfam" id="PF00294"/>
    </source>
</evidence>
<evidence type="ECO:0000256" key="9">
    <source>
        <dbReference type="ARBA" id="ARBA00022842"/>
    </source>
</evidence>
<feature type="binding site" evidence="12">
    <location>
        <position position="275"/>
    </location>
    <ligand>
        <name>K(+)</name>
        <dbReference type="ChEBI" id="CHEBI:29103"/>
    </ligand>
</feature>
<feature type="binding site" evidence="12">
    <location>
        <begin position="37"/>
        <end position="41"/>
    </location>
    <ligand>
        <name>substrate</name>
    </ligand>
</feature>
<evidence type="ECO:0000256" key="10">
    <source>
        <dbReference type="ARBA" id="ARBA00022958"/>
    </source>
</evidence>
<feature type="binding site" evidence="12">
    <location>
        <position position="181"/>
    </location>
    <ligand>
        <name>ATP</name>
        <dbReference type="ChEBI" id="CHEBI:30616"/>
    </ligand>
</feature>
<feature type="domain" description="Carbohydrate kinase PfkB" evidence="13">
    <location>
        <begin position="3"/>
        <end position="286"/>
    </location>
</feature>
<comment type="similarity">
    <text evidence="12">Belongs to the carbohydrate kinase PfkB family. Ribokinase subfamily.</text>
</comment>
<dbReference type="RefSeq" id="WP_183401056.1">
    <property type="nucleotide sequence ID" value="NZ_JACIDS010000006.1"/>
</dbReference>
<comment type="function">
    <text evidence="12">Catalyzes the phosphorylation of ribose at O-5 in a reaction requiring ATP and magnesium. The resulting D-ribose-5-phosphate can then be used either for sythesis of nucleotides, histidine, and tryptophan, or as a component of the pentose phosphate pathway.</text>
</comment>
<organism evidence="14 15">
    <name type="scientific">Kaistia hirudinis</name>
    <dbReference type="NCBI Taxonomy" id="1293440"/>
    <lineage>
        <taxon>Bacteria</taxon>
        <taxon>Pseudomonadati</taxon>
        <taxon>Pseudomonadota</taxon>
        <taxon>Alphaproteobacteria</taxon>
        <taxon>Hyphomicrobiales</taxon>
        <taxon>Kaistiaceae</taxon>
        <taxon>Kaistia</taxon>
    </lineage>
</organism>
<feature type="binding site" evidence="12">
    <location>
        <begin position="243"/>
        <end position="244"/>
    </location>
    <ligand>
        <name>ATP</name>
        <dbReference type="ChEBI" id="CHEBI:30616"/>
    </ligand>
</feature>
<comment type="subcellular location">
    <subcellularLocation>
        <location evidence="12">Cytoplasm</location>
    </subcellularLocation>
</comment>
<comment type="cofactor">
    <cofactor evidence="12">
        <name>Mg(2+)</name>
        <dbReference type="ChEBI" id="CHEBI:18420"/>
    </cofactor>
    <text evidence="12">Requires a divalent cation, most likely magnesium in vivo, as an electrophilic catalyst to aid phosphoryl group transfer. It is the chelate of the metal and the nucleotide that is the actual substrate.</text>
</comment>
<dbReference type="InterPro" id="IPR011611">
    <property type="entry name" value="PfkB_dom"/>
</dbReference>
<dbReference type="InterPro" id="IPR029056">
    <property type="entry name" value="Ribokinase-like"/>
</dbReference>
<dbReference type="GO" id="GO:0005829">
    <property type="term" value="C:cytosol"/>
    <property type="evidence" value="ECO:0007669"/>
    <property type="project" value="TreeGrafter"/>
</dbReference>
<keyword evidence="15" id="KW-1185">Reference proteome</keyword>
<evidence type="ECO:0000256" key="1">
    <source>
        <dbReference type="ARBA" id="ARBA00005380"/>
    </source>
</evidence>
<name>A0A840AX82_9HYPH</name>
<comment type="caution">
    <text evidence="14">The sequence shown here is derived from an EMBL/GenBank/DDBJ whole genome shotgun (WGS) entry which is preliminary data.</text>
</comment>
<feature type="binding site" evidence="12">
    <location>
        <begin position="9"/>
        <end position="11"/>
    </location>
    <ligand>
        <name>substrate</name>
    </ligand>
</feature>
<evidence type="ECO:0000256" key="8">
    <source>
        <dbReference type="ARBA" id="ARBA00022840"/>
    </source>
</evidence>
<keyword evidence="8 12" id="KW-0067">ATP-binding</keyword>
<dbReference type="GO" id="GO:0046872">
    <property type="term" value="F:metal ion binding"/>
    <property type="evidence" value="ECO:0007669"/>
    <property type="project" value="UniProtKB-KW"/>
</dbReference>
<evidence type="ECO:0000256" key="12">
    <source>
        <dbReference type="HAMAP-Rule" id="MF_01987"/>
    </source>
</evidence>
<comment type="catalytic activity">
    <reaction evidence="12">
        <text>D-ribose + ATP = D-ribose 5-phosphate + ADP + H(+)</text>
        <dbReference type="Rhea" id="RHEA:13697"/>
        <dbReference type="ChEBI" id="CHEBI:15378"/>
        <dbReference type="ChEBI" id="CHEBI:30616"/>
        <dbReference type="ChEBI" id="CHEBI:47013"/>
        <dbReference type="ChEBI" id="CHEBI:78346"/>
        <dbReference type="ChEBI" id="CHEBI:456216"/>
        <dbReference type="EC" id="2.7.1.15"/>
    </reaction>
</comment>
<comment type="subunit">
    <text evidence="12">Homodimer.</text>
</comment>
<feature type="binding site" evidence="12">
    <location>
        <position position="244"/>
    </location>
    <ligand>
        <name>substrate</name>
    </ligand>
</feature>
<evidence type="ECO:0000256" key="3">
    <source>
        <dbReference type="ARBA" id="ARBA00016943"/>
    </source>
</evidence>